<evidence type="ECO:0000259" key="3">
    <source>
        <dbReference type="Pfam" id="PF00724"/>
    </source>
</evidence>
<dbReference type="EMBL" id="PDOF01000001">
    <property type="protein sequence ID" value="PYZ98283.1"/>
    <property type="molecule type" value="Genomic_DNA"/>
</dbReference>
<dbReference type="InterPro" id="IPR051799">
    <property type="entry name" value="NADH_flavin_oxidoreductase"/>
</dbReference>
<dbReference type="InterPro" id="IPR013785">
    <property type="entry name" value="Aldolase_TIM"/>
</dbReference>
<dbReference type="PANTHER" id="PTHR43656">
    <property type="entry name" value="BINDING OXIDOREDUCTASE, PUTATIVE (AFU_ORTHOLOGUE AFUA_2G08260)-RELATED"/>
    <property type="match status" value="1"/>
</dbReference>
<proteinExistence type="predicted"/>
<dbReference type="OrthoDB" id="9772736at2"/>
<keyword evidence="1" id="KW-0285">Flavoprotein</keyword>
<keyword evidence="2" id="KW-0560">Oxidoreductase</keyword>
<evidence type="ECO:0000313" key="5">
    <source>
        <dbReference type="Proteomes" id="UP000248066"/>
    </source>
</evidence>
<dbReference type="Pfam" id="PF00724">
    <property type="entry name" value="Oxidored_FMN"/>
    <property type="match status" value="1"/>
</dbReference>
<evidence type="ECO:0000256" key="2">
    <source>
        <dbReference type="ARBA" id="ARBA00023002"/>
    </source>
</evidence>
<dbReference type="AlphaFoldDB" id="A0A2W0H8V0"/>
<dbReference type="PANTHER" id="PTHR43656:SF2">
    <property type="entry name" value="BINDING OXIDOREDUCTASE, PUTATIVE (AFU_ORTHOLOGUE AFUA_2G08260)-RELATED"/>
    <property type="match status" value="1"/>
</dbReference>
<dbReference type="GO" id="GO:0016491">
    <property type="term" value="F:oxidoreductase activity"/>
    <property type="evidence" value="ECO:0007669"/>
    <property type="project" value="UniProtKB-KW"/>
</dbReference>
<name>A0A2W0H8V0_9BACI</name>
<dbReference type="CDD" id="cd04733">
    <property type="entry name" value="OYE_like_2_FMN"/>
    <property type="match status" value="1"/>
</dbReference>
<dbReference type="InterPro" id="IPR001155">
    <property type="entry name" value="OxRdtase_FMN_N"/>
</dbReference>
<comment type="caution">
    <text evidence="4">The sequence shown here is derived from an EMBL/GenBank/DDBJ whole genome shotgun (WGS) entry which is preliminary data.</text>
</comment>
<evidence type="ECO:0000313" key="4">
    <source>
        <dbReference type="EMBL" id="PYZ98283.1"/>
    </source>
</evidence>
<organism evidence="4 5">
    <name type="scientific">Alteribacter lacisalsi</name>
    <dbReference type="NCBI Taxonomy" id="2045244"/>
    <lineage>
        <taxon>Bacteria</taxon>
        <taxon>Bacillati</taxon>
        <taxon>Bacillota</taxon>
        <taxon>Bacilli</taxon>
        <taxon>Bacillales</taxon>
        <taxon>Bacillaceae</taxon>
        <taxon>Alteribacter</taxon>
    </lineage>
</organism>
<dbReference type="Proteomes" id="UP000248066">
    <property type="component" value="Unassembled WGS sequence"/>
</dbReference>
<dbReference type="Gene3D" id="3.20.20.70">
    <property type="entry name" value="Aldolase class I"/>
    <property type="match status" value="1"/>
</dbReference>
<protein>
    <submittedName>
        <fullName evidence="4">NADH oxidase</fullName>
    </submittedName>
</protein>
<reference evidence="4 5" key="1">
    <citation type="submission" date="2017-10" db="EMBL/GenBank/DDBJ databases">
        <title>Bacillus sp. nov., a halophilic bacterium isolated from a Yangshapao Lake.</title>
        <authorList>
            <person name="Wang H."/>
        </authorList>
    </citation>
    <scope>NUCLEOTIDE SEQUENCE [LARGE SCALE GENOMIC DNA]</scope>
    <source>
        <strain evidence="4 5">YSP-3</strain>
    </source>
</reference>
<feature type="domain" description="NADH:flavin oxidoreductase/NADH oxidase N-terminal" evidence="3">
    <location>
        <begin position="4"/>
        <end position="333"/>
    </location>
</feature>
<dbReference type="GO" id="GO:0010181">
    <property type="term" value="F:FMN binding"/>
    <property type="evidence" value="ECO:0007669"/>
    <property type="project" value="InterPro"/>
</dbReference>
<evidence type="ECO:0000256" key="1">
    <source>
        <dbReference type="ARBA" id="ARBA00022630"/>
    </source>
</evidence>
<dbReference type="RefSeq" id="WP_110518155.1">
    <property type="nucleotide sequence ID" value="NZ_PDOF01000001.1"/>
</dbReference>
<gene>
    <name evidence="4" type="ORF">CR205_06710</name>
</gene>
<dbReference type="SUPFAM" id="SSF51395">
    <property type="entry name" value="FMN-linked oxidoreductases"/>
    <property type="match status" value="1"/>
</dbReference>
<keyword evidence="5" id="KW-1185">Reference proteome</keyword>
<sequence length="403" mass="44337">MLETPIILNKQKIKNRVMKAAMSEALGSREHAPTEKLITLYRTWAHGGAGLLITGNVMVSAKALGEPGNVVVEDERHLDLLKTWASASKENGARCWMQINHPGKQVFKGVVNEAVAPSEVPFSKDLQRFFPKARALTEQEIITIAEKFGETARIARKAGFDGIQIHGAHGYLISQFLSPKHNIRQDQWGGSLENRSRFLFTVLNCVREAAGTDFPVSVKLNAADFLKGGFSMEDSLTVVKKLAGAGVDLVEVSGGTYENPEMTGLSHQSSKREAYFLSFAESVKRELPNLPLAVTGGFRTRAGMEEALSSRAADMIGMARPLAVYPDLPLKLFKRNVDGVTMDRKKTGIPFIDQKAMLELAWYSLQLERIGKGKAALPQMSARKALVKAVIKNGTEVFKKRRS</sequence>
<accession>A0A2W0H8V0</accession>